<dbReference type="AlphaFoldDB" id="A0A9W6X3Y6"/>
<dbReference type="EMBL" id="BSXT01000573">
    <property type="protein sequence ID" value="GMF30314.1"/>
    <property type="molecule type" value="Genomic_DNA"/>
</dbReference>
<feature type="compositionally biased region" description="Polar residues" evidence="1">
    <location>
        <begin position="93"/>
        <end position="115"/>
    </location>
</feature>
<proteinExistence type="predicted"/>
<name>A0A9W6X3Y6_9STRA</name>
<organism evidence="2 3">
    <name type="scientific">Phytophthora fragariaefolia</name>
    <dbReference type="NCBI Taxonomy" id="1490495"/>
    <lineage>
        <taxon>Eukaryota</taxon>
        <taxon>Sar</taxon>
        <taxon>Stramenopiles</taxon>
        <taxon>Oomycota</taxon>
        <taxon>Peronosporomycetes</taxon>
        <taxon>Peronosporales</taxon>
        <taxon>Peronosporaceae</taxon>
        <taxon>Phytophthora</taxon>
    </lineage>
</organism>
<evidence type="ECO:0000256" key="1">
    <source>
        <dbReference type="SAM" id="MobiDB-lite"/>
    </source>
</evidence>
<dbReference type="Proteomes" id="UP001165121">
    <property type="component" value="Unassembled WGS sequence"/>
</dbReference>
<protein>
    <submittedName>
        <fullName evidence="2">Unnamed protein product</fullName>
    </submittedName>
</protein>
<evidence type="ECO:0000313" key="3">
    <source>
        <dbReference type="Proteomes" id="UP001165121"/>
    </source>
</evidence>
<keyword evidence="3" id="KW-1185">Reference proteome</keyword>
<feature type="region of interest" description="Disordered" evidence="1">
    <location>
        <begin position="57"/>
        <end position="120"/>
    </location>
</feature>
<sequence>MVPTQHSTSTTQARTAIPSYGGLMLRDVTAVAGFGLGSSSVGTPLTAGPGASVPFSYPQGPSVMTSPNPAHPFAGPGASATRASVAATRGTSPTSSYRPSQEGTYRANPGSNPSTGYGGMPSHITNAIKMIQPFYSEGSTLERLELSGTLLKKPRWV</sequence>
<gene>
    <name evidence="2" type="ORF">Pfra01_000669300</name>
</gene>
<reference evidence="2" key="1">
    <citation type="submission" date="2023-04" db="EMBL/GenBank/DDBJ databases">
        <title>Phytophthora fragariaefolia NBRC 109709.</title>
        <authorList>
            <person name="Ichikawa N."/>
            <person name="Sato H."/>
            <person name="Tonouchi N."/>
        </authorList>
    </citation>
    <scope>NUCLEOTIDE SEQUENCE</scope>
    <source>
        <strain evidence="2">NBRC 109709</strain>
    </source>
</reference>
<comment type="caution">
    <text evidence="2">The sequence shown here is derived from an EMBL/GenBank/DDBJ whole genome shotgun (WGS) entry which is preliminary data.</text>
</comment>
<accession>A0A9W6X3Y6</accession>
<feature type="compositionally biased region" description="Low complexity" evidence="1">
    <location>
        <begin position="77"/>
        <end position="92"/>
    </location>
</feature>
<evidence type="ECO:0000313" key="2">
    <source>
        <dbReference type="EMBL" id="GMF30314.1"/>
    </source>
</evidence>